<dbReference type="Proteomes" id="UP000182057">
    <property type="component" value="Unassembled WGS sequence"/>
</dbReference>
<sequence>MMELFNMVHQALLCLIKTNKLLASFMETKVTILHYPIANNLEQNTVNFIVLGREEEQTVHG</sequence>
<evidence type="ECO:0000313" key="2">
    <source>
        <dbReference type="Proteomes" id="UP000182057"/>
    </source>
</evidence>
<protein>
    <submittedName>
        <fullName evidence="1">Uncharacterized protein</fullName>
    </submittedName>
</protein>
<accession>A0A1D3UUZ7</accession>
<name>A0A1D3UUZ7_TANFO</name>
<organism evidence="1 2">
    <name type="scientific">Tannerella forsythia</name>
    <name type="common">Bacteroides forsythus</name>
    <dbReference type="NCBI Taxonomy" id="28112"/>
    <lineage>
        <taxon>Bacteria</taxon>
        <taxon>Pseudomonadati</taxon>
        <taxon>Bacteroidota</taxon>
        <taxon>Bacteroidia</taxon>
        <taxon>Bacteroidales</taxon>
        <taxon>Tannerellaceae</taxon>
        <taxon>Tannerella</taxon>
    </lineage>
</organism>
<evidence type="ECO:0000313" key="1">
    <source>
        <dbReference type="EMBL" id="SCQ23853.1"/>
    </source>
</evidence>
<proteinExistence type="predicted"/>
<dbReference type="AlphaFoldDB" id="A0A1D3UUZ7"/>
<gene>
    <name evidence="1" type="ORF">TFUB20_02180</name>
</gene>
<reference evidence="1 2" key="1">
    <citation type="submission" date="2016-09" db="EMBL/GenBank/DDBJ databases">
        <authorList>
            <person name="Capua I."/>
            <person name="De Benedictis P."/>
            <person name="Joannis T."/>
            <person name="Lombin L.H."/>
            <person name="Cattoli G."/>
        </authorList>
    </citation>
    <scope>NUCLEOTIDE SEQUENCE [LARGE SCALE GENOMIC DNA]</scope>
    <source>
        <strain evidence="1 2">UB20</strain>
    </source>
</reference>
<dbReference type="EMBL" id="FMMM01000077">
    <property type="protein sequence ID" value="SCQ23853.1"/>
    <property type="molecule type" value="Genomic_DNA"/>
</dbReference>